<protein>
    <recommendedName>
        <fullName evidence="1">Peptidase S9 prolyl oligopeptidase catalytic domain-containing protein</fullName>
    </recommendedName>
</protein>
<accession>A0A8J2KV43</accession>
<evidence type="ECO:0000313" key="3">
    <source>
        <dbReference type="Proteomes" id="UP000708208"/>
    </source>
</evidence>
<dbReference type="GO" id="GO:0006508">
    <property type="term" value="P:proteolysis"/>
    <property type="evidence" value="ECO:0007669"/>
    <property type="project" value="InterPro"/>
</dbReference>
<dbReference type="PANTHER" id="PTHR11731">
    <property type="entry name" value="PROTEASE FAMILY S9B,C DIPEPTIDYL-PEPTIDASE IV-RELATED"/>
    <property type="match status" value="1"/>
</dbReference>
<dbReference type="Pfam" id="PF00326">
    <property type="entry name" value="Peptidase_S9"/>
    <property type="match status" value="1"/>
</dbReference>
<dbReference type="InterPro" id="IPR001375">
    <property type="entry name" value="Peptidase_S9_cat"/>
</dbReference>
<evidence type="ECO:0000259" key="1">
    <source>
        <dbReference type="Pfam" id="PF00326"/>
    </source>
</evidence>
<keyword evidence="3" id="KW-1185">Reference proteome</keyword>
<dbReference type="GO" id="GO:0008236">
    <property type="term" value="F:serine-type peptidase activity"/>
    <property type="evidence" value="ECO:0007669"/>
    <property type="project" value="InterPro"/>
</dbReference>
<organism evidence="2 3">
    <name type="scientific">Allacma fusca</name>
    <dbReference type="NCBI Taxonomy" id="39272"/>
    <lineage>
        <taxon>Eukaryota</taxon>
        <taxon>Metazoa</taxon>
        <taxon>Ecdysozoa</taxon>
        <taxon>Arthropoda</taxon>
        <taxon>Hexapoda</taxon>
        <taxon>Collembola</taxon>
        <taxon>Symphypleona</taxon>
        <taxon>Sminthuridae</taxon>
        <taxon>Allacma</taxon>
    </lineage>
</organism>
<dbReference type="GO" id="GO:0005886">
    <property type="term" value="C:plasma membrane"/>
    <property type="evidence" value="ECO:0007669"/>
    <property type="project" value="TreeGrafter"/>
</dbReference>
<dbReference type="EMBL" id="CAJVCH010476027">
    <property type="protein sequence ID" value="CAG7820352.1"/>
    <property type="molecule type" value="Genomic_DNA"/>
</dbReference>
<dbReference type="Proteomes" id="UP000708208">
    <property type="component" value="Unassembled WGS sequence"/>
</dbReference>
<comment type="caution">
    <text evidence="2">The sequence shown here is derived from an EMBL/GenBank/DDBJ whole genome shotgun (WGS) entry which is preliminary data.</text>
</comment>
<evidence type="ECO:0000313" key="2">
    <source>
        <dbReference type="EMBL" id="CAG7820352.1"/>
    </source>
</evidence>
<dbReference type="OrthoDB" id="16520at2759"/>
<dbReference type="PANTHER" id="PTHR11731:SF135">
    <property type="entry name" value="INACTIVE DIPEPTIDYL PEPTIDASE 10-LIKE PROTEIN"/>
    <property type="match status" value="1"/>
</dbReference>
<proteinExistence type="predicted"/>
<name>A0A8J2KV43_9HEXA</name>
<feature type="non-terminal residue" evidence="2">
    <location>
        <position position="1"/>
    </location>
</feature>
<dbReference type="AlphaFoldDB" id="A0A8J2KV43"/>
<sequence>ILNNNTALKDEVANMGMPIVRTFTVELEGGYHAPVRLFLPPGLLEEEDFKFPLILHVDGSPGSQQVSEKWGLSWATYLTSQKNFIVAEIDGRGTGFQGESLRHSVYRKLGNLEVNDHLEITQ</sequence>
<reference evidence="2" key="1">
    <citation type="submission" date="2021-06" db="EMBL/GenBank/DDBJ databases">
        <authorList>
            <person name="Hodson N. C."/>
            <person name="Mongue J. A."/>
            <person name="Jaron S. K."/>
        </authorList>
    </citation>
    <scope>NUCLEOTIDE SEQUENCE</scope>
</reference>
<dbReference type="InterPro" id="IPR050278">
    <property type="entry name" value="Serine_Prot_S9B/DPPIV"/>
</dbReference>
<gene>
    <name evidence="2" type="ORF">AFUS01_LOCUS30745</name>
</gene>
<feature type="domain" description="Peptidase S9 prolyl oligopeptidase catalytic" evidence="1">
    <location>
        <begin position="70"/>
        <end position="121"/>
    </location>
</feature>